<evidence type="ECO:0008006" key="4">
    <source>
        <dbReference type="Google" id="ProtNLM"/>
    </source>
</evidence>
<sequence length="240" mass="26643">MKRIISFLFILSGISIHAQQNYFNVPSSDITEKNKIFIQHQINIASDVIQNNTTFDLGLGNNYEIGLNVIGLNFEKQKITYSFFTSNIAPYSPFLMVNAQKKIALNEKFSLAAGIQQGISISSTKKNGGYYYLNSVFKNEAIGLKITSGIYYATDSFVGEGKRLYSKNGLGIHSGIEKSIIHKKVVFQSDFISGQHSLGELVIGGAYYLKKDLILSGGYQLPTFNSLSNKSLVFELTYNP</sequence>
<feature type="chain" id="PRO_5046566571" description="Autotransporter outer membrane beta-barrel domain-containing protein" evidence="1">
    <location>
        <begin position="19"/>
        <end position="240"/>
    </location>
</feature>
<gene>
    <name evidence="2" type="ORF">RF683_02125</name>
</gene>
<evidence type="ECO:0000256" key="1">
    <source>
        <dbReference type="SAM" id="SignalP"/>
    </source>
</evidence>
<name>A0ABY9RAK0_9FLAO</name>
<feature type="signal peptide" evidence="1">
    <location>
        <begin position="1"/>
        <end position="18"/>
    </location>
</feature>
<proteinExistence type="predicted"/>
<accession>A0ABY9RAK0</accession>
<dbReference type="EMBL" id="CP133721">
    <property type="protein sequence ID" value="WMW78263.1"/>
    <property type="molecule type" value="Genomic_DNA"/>
</dbReference>
<keyword evidence="1" id="KW-0732">Signal</keyword>
<protein>
    <recommendedName>
        <fullName evidence="4">Autotransporter outer membrane beta-barrel domain-containing protein</fullName>
    </recommendedName>
</protein>
<dbReference type="RefSeq" id="WP_309532579.1">
    <property type="nucleotide sequence ID" value="NZ_CP133721.1"/>
</dbReference>
<evidence type="ECO:0000313" key="2">
    <source>
        <dbReference type="EMBL" id="WMW78263.1"/>
    </source>
</evidence>
<dbReference type="Proteomes" id="UP001180481">
    <property type="component" value="Chromosome"/>
</dbReference>
<evidence type="ECO:0000313" key="3">
    <source>
        <dbReference type="Proteomes" id="UP001180481"/>
    </source>
</evidence>
<organism evidence="2 3">
    <name type="scientific">Flavobacterium nakdongensis</name>
    <dbReference type="NCBI Taxonomy" id="3073563"/>
    <lineage>
        <taxon>Bacteria</taxon>
        <taxon>Pseudomonadati</taxon>
        <taxon>Bacteroidota</taxon>
        <taxon>Flavobacteriia</taxon>
        <taxon>Flavobacteriales</taxon>
        <taxon>Flavobacteriaceae</taxon>
        <taxon>Flavobacterium</taxon>
    </lineage>
</organism>
<keyword evidence="3" id="KW-1185">Reference proteome</keyword>
<reference evidence="2" key="1">
    <citation type="submission" date="2023-09" db="EMBL/GenBank/DDBJ databases">
        <title>Flavobacterium sp. 20NA77.7 isolated from freshwater.</title>
        <authorList>
            <person name="Le V."/>
            <person name="Ko S.-R."/>
            <person name="Ahn C.-Y."/>
            <person name="Oh H.-M."/>
        </authorList>
    </citation>
    <scope>NUCLEOTIDE SEQUENCE</scope>
    <source>
        <strain evidence="2">20NA77.7</strain>
    </source>
</reference>